<keyword evidence="2" id="KW-1185">Reference proteome</keyword>
<sequence>MAARIDDLMVLGQNISKTDLAKYLRDREAVLPRDFGGLGDGAANDRAAIQAAFDRAAADGKFAVIPPGTWNVDAGVTLGGGVRGLIMQGVIQYTGAANAAATVLTLGDGGTTRNGEKLYLNLQVTRQIQSDWASEADIGILARNLDSSLLDLRLVSGFTIGLRTLGDGRGFEDTTLILGRILNNRYGLDAHCATATAWNTSIRYYGGHFACATGINPTLDRFGVRFSRQAGAYNNHNRHIFDGPNFELRQLDPNVAIPFLNETSGTAIISRGMRMEACSPIAARHTGAATDCEYEVAWAQTYAIGIDYTATATRAGNAVYNRHRAPASRLTRLLANLPNLRAAAFRHSNTEIGVEGACIIATSTTTETTMAALSWNGLDGIAATGRGLLLNANRGVAFVVQTTHAKEFALAHWLVGGADGGRLCVRCFDGAGTVRENQPQDVLASGTTLQWDTASKSWQAGAVMQDSSLNRRQTVRLGAGVAFAQIGIIGFDGQIELEALRLYGLPEDAPAILYGCPSLPAGTRTLALETTWDLPSLGPGATANVDVTVPGARRGDFADASLDTSSIAFVLDCHVWSNNSVRVTARNVSASTVDLAAAPLAVQVTKRRLPT</sequence>
<evidence type="ECO:0000313" key="2">
    <source>
        <dbReference type="Proteomes" id="UP001138709"/>
    </source>
</evidence>
<name>A0A9X9XIU2_9PROT</name>
<dbReference type="Gene3D" id="2.160.20.10">
    <property type="entry name" value="Single-stranded right-handed beta-helix, Pectin lyase-like"/>
    <property type="match status" value="1"/>
</dbReference>
<reference evidence="1" key="1">
    <citation type="submission" date="2020-01" db="EMBL/GenBank/DDBJ databases">
        <authorList>
            <person name="Rat A."/>
        </authorList>
    </citation>
    <scope>NUCLEOTIDE SEQUENCE</scope>
    <source>
        <strain evidence="1">LMG 31228</strain>
    </source>
</reference>
<dbReference type="AlphaFoldDB" id="A0A9X9XIU2"/>
<organism evidence="1 2">
    <name type="scientific">Neoroseomonas eburnea</name>
    <dbReference type="NCBI Taxonomy" id="1346889"/>
    <lineage>
        <taxon>Bacteria</taxon>
        <taxon>Pseudomonadati</taxon>
        <taxon>Pseudomonadota</taxon>
        <taxon>Alphaproteobacteria</taxon>
        <taxon>Acetobacterales</taxon>
        <taxon>Acetobacteraceae</taxon>
        <taxon>Neoroseomonas</taxon>
    </lineage>
</organism>
<dbReference type="RefSeq" id="WP_211849190.1">
    <property type="nucleotide sequence ID" value="NZ_JAAEDL010000036.1"/>
</dbReference>
<evidence type="ECO:0008006" key="3">
    <source>
        <dbReference type="Google" id="ProtNLM"/>
    </source>
</evidence>
<evidence type="ECO:0000313" key="1">
    <source>
        <dbReference type="EMBL" id="MBR0683628.1"/>
    </source>
</evidence>
<comment type="caution">
    <text evidence="1">The sequence shown here is derived from an EMBL/GenBank/DDBJ whole genome shotgun (WGS) entry which is preliminary data.</text>
</comment>
<dbReference type="SUPFAM" id="SSF51126">
    <property type="entry name" value="Pectin lyase-like"/>
    <property type="match status" value="1"/>
</dbReference>
<dbReference type="Proteomes" id="UP001138709">
    <property type="component" value="Unassembled WGS sequence"/>
</dbReference>
<dbReference type="InterPro" id="IPR012334">
    <property type="entry name" value="Pectin_lyas_fold"/>
</dbReference>
<gene>
    <name evidence="1" type="ORF">GXW74_24320</name>
</gene>
<reference evidence="1" key="2">
    <citation type="journal article" date="2021" name="Syst. Appl. Microbiol.">
        <title>Roseomonas hellenica sp. nov., isolated from roots of wild-growing Alkanna tinctoria.</title>
        <authorList>
            <person name="Rat A."/>
            <person name="Naranjo H.D."/>
            <person name="Lebbe L."/>
            <person name="Cnockaert M."/>
            <person name="Krigas N."/>
            <person name="Grigoriadou K."/>
            <person name="Maloupa E."/>
            <person name="Willems A."/>
        </authorList>
    </citation>
    <scope>NUCLEOTIDE SEQUENCE</scope>
    <source>
        <strain evidence="1">LMG 31228</strain>
    </source>
</reference>
<accession>A0A9X9XIU2</accession>
<protein>
    <recommendedName>
        <fullName evidence="3">Pectate lyase superfamily protein domain-containing protein</fullName>
    </recommendedName>
</protein>
<dbReference type="EMBL" id="JAAEDL010000036">
    <property type="protein sequence ID" value="MBR0683628.1"/>
    <property type="molecule type" value="Genomic_DNA"/>
</dbReference>
<dbReference type="InterPro" id="IPR011050">
    <property type="entry name" value="Pectin_lyase_fold/virulence"/>
</dbReference>
<proteinExistence type="predicted"/>